<protein>
    <submittedName>
        <fullName evidence="1">Uncharacterized protein</fullName>
    </submittedName>
</protein>
<comment type="caution">
    <text evidence="1">The sequence shown here is derived from an EMBL/GenBank/DDBJ whole genome shotgun (WGS) entry which is preliminary data.</text>
</comment>
<evidence type="ECO:0000313" key="1">
    <source>
        <dbReference type="EMBL" id="KAF3577858.1"/>
    </source>
</evidence>
<evidence type="ECO:0000313" key="2">
    <source>
        <dbReference type="Proteomes" id="UP000266723"/>
    </source>
</evidence>
<gene>
    <name evidence="1" type="ORF">DY000_02030058</name>
</gene>
<dbReference type="Proteomes" id="UP000266723">
    <property type="component" value="Unassembled WGS sequence"/>
</dbReference>
<proteinExistence type="predicted"/>
<accession>A0ABQ7DKG6</accession>
<reference evidence="1 2" key="1">
    <citation type="journal article" date="2020" name="BMC Genomics">
        <title>Intraspecific diversification of the crop wild relative Brassica cretica Lam. using demographic model selection.</title>
        <authorList>
            <person name="Kioukis A."/>
            <person name="Michalopoulou V.A."/>
            <person name="Briers L."/>
            <person name="Pirintsos S."/>
            <person name="Studholme D.J."/>
            <person name="Pavlidis P."/>
            <person name="Sarris P.F."/>
        </authorList>
    </citation>
    <scope>NUCLEOTIDE SEQUENCE [LARGE SCALE GENOMIC DNA]</scope>
    <source>
        <strain evidence="2">cv. PFS-1207/04</strain>
    </source>
</reference>
<keyword evidence="2" id="KW-1185">Reference proteome</keyword>
<sequence length="62" mass="6935">MKNNITMAMHWIVLGCKPGDSSGTAQILEKGGYVTDFQDNRKDVVVEHLRQLCSSQDVELNL</sequence>
<organism evidence="1 2">
    <name type="scientific">Brassica cretica</name>
    <name type="common">Mustard</name>
    <dbReference type="NCBI Taxonomy" id="69181"/>
    <lineage>
        <taxon>Eukaryota</taxon>
        <taxon>Viridiplantae</taxon>
        <taxon>Streptophyta</taxon>
        <taxon>Embryophyta</taxon>
        <taxon>Tracheophyta</taxon>
        <taxon>Spermatophyta</taxon>
        <taxon>Magnoliopsida</taxon>
        <taxon>eudicotyledons</taxon>
        <taxon>Gunneridae</taxon>
        <taxon>Pentapetalae</taxon>
        <taxon>rosids</taxon>
        <taxon>malvids</taxon>
        <taxon>Brassicales</taxon>
        <taxon>Brassicaceae</taxon>
        <taxon>Brassiceae</taxon>
        <taxon>Brassica</taxon>
    </lineage>
</organism>
<dbReference type="PROSITE" id="PS51257">
    <property type="entry name" value="PROKAR_LIPOPROTEIN"/>
    <property type="match status" value="1"/>
</dbReference>
<name>A0ABQ7DKG6_BRACR</name>
<dbReference type="EMBL" id="QGKV02000649">
    <property type="protein sequence ID" value="KAF3577858.1"/>
    <property type="molecule type" value="Genomic_DNA"/>
</dbReference>